<dbReference type="GO" id="GO:0006412">
    <property type="term" value="P:translation"/>
    <property type="evidence" value="ECO:0007669"/>
    <property type="project" value="InterPro"/>
</dbReference>
<keyword evidence="3" id="KW-0687">Ribonucleoprotein</keyword>
<keyword evidence="2" id="KW-0689">Ribosomal protein</keyword>
<reference evidence="8" key="1">
    <citation type="submission" date="2022-11" db="UniProtKB">
        <authorList>
            <consortium name="WormBaseParasite"/>
        </authorList>
    </citation>
    <scope>IDENTIFICATION</scope>
</reference>
<accession>A0A915L1S5</accession>
<dbReference type="OMA" id="VALENNW"/>
<dbReference type="GO" id="GO:0003735">
    <property type="term" value="F:structural constituent of ribosome"/>
    <property type="evidence" value="ECO:0007669"/>
    <property type="project" value="InterPro"/>
</dbReference>
<dbReference type="WBParaSite" id="nRc.2.0.1.t45018-RA">
    <property type="protein sequence ID" value="nRc.2.0.1.t45018-RA"/>
    <property type="gene ID" value="nRc.2.0.1.g45018"/>
</dbReference>
<evidence type="ECO:0000256" key="5">
    <source>
        <dbReference type="ARBA" id="ARBA00035381"/>
    </source>
</evidence>
<dbReference type="AlphaFoldDB" id="A0A915L1S5"/>
<comment type="similarity">
    <text evidence="1">Belongs to the bacterial ribosomal protein bL9 family.</text>
</comment>
<evidence type="ECO:0000256" key="2">
    <source>
        <dbReference type="ARBA" id="ARBA00022980"/>
    </source>
</evidence>
<evidence type="ECO:0000256" key="1">
    <source>
        <dbReference type="ARBA" id="ARBA00010605"/>
    </source>
</evidence>
<protein>
    <recommendedName>
        <fullName evidence="4">Large ribosomal subunit protein bL9m</fullName>
    </recommendedName>
    <alternativeName>
        <fullName evidence="5">39S ribosomal protein L9, mitochondrial</fullName>
    </alternativeName>
</protein>
<name>A0A915L1S5_ROMCU</name>
<dbReference type="PANTHER" id="PTHR21368">
    <property type="entry name" value="50S RIBOSOMAL PROTEIN L9"/>
    <property type="match status" value="1"/>
</dbReference>
<keyword evidence="7" id="KW-1185">Reference proteome</keyword>
<dbReference type="GO" id="GO:1990904">
    <property type="term" value="C:ribonucleoprotein complex"/>
    <property type="evidence" value="ECO:0007669"/>
    <property type="project" value="UniProtKB-KW"/>
</dbReference>
<sequence>MISRPYKMNSSFKIYGKSLNFVPRRTRFIVQHASPLPVTPPGQEQRPPTDKQIFQKYTNIRNTMTEKMPSAKIILIKNVDGIGKAGEIVTVRSHMLREFYFPSGSAVYASPYNIEKYSKLKDQHDELTIEPHIKMGVGRHLYDLANYLNSKAVPVYVALENNWTLEKWHVKMALEMHDVVTNENQIILNPDALLNGPNMRLQNLLFRFYILVNKKVIVPCFGRLQHVTTKTFKQMLTPTLPDPTTLNEEECRKNGLIEEDVFVKTDVSNLNSLNDAEIWRLMQENMEIKKKPLHNLIRRKPDYKASKSADFKFECLEMETNPVLISRRQRAAMDAETKQRRQKEIARLRQQSFDLPQKLDPWDEREFALALQRKRRNRYWDDDLDNWQLPLGKF</sequence>
<dbReference type="Gene3D" id="3.40.5.10">
    <property type="entry name" value="Ribosomal protein L9, N-terminal domain"/>
    <property type="match status" value="1"/>
</dbReference>
<evidence type="ECO:0000313" key="7">
    <source>
        <dbReference type="Proteomes" id="UP000887565"/>
    </source>
</evidence>
<proteinExistence type="inferred from homology"/>
<feature type="domain" description="Ribosomal protein L9" evidence="6">
    <location>
        <begin position="72"/>
        <end position="117"/>
    </location>
</feature>
<dbReference type="Pfam" id="PF01281">
    <property type="entry name" value="Ribosomal_L9_N"/>
    <property type="match status" value="1"/>
</dbReference>
<dbReference type="InterPro" id="IPR000244">
    <property type="entry name" value="Ribosomal_bL9"/>
</dbReference>
<dbReference type="InterPro" id="IPR020070">
    <property type="entry name" value="Ribosomal_bL9_N"/>
</dbReference>
<organism evidence="7 8">
    <name type="scientific">Romanomermis culicivorax</name>
    <name type="common">Nematode worm</name>
    <dbReference type="NCBI Taxonomy" id="13658"/>
    <lineage>
        <taxon>Eukaryota</taxon>
        <taxon>Metazoa</taxon>
        <taxon>Ecdysozoa</taxon>
        <taxon>Nematoda</taxon>
        <taxon>Enoplea</taxon>
        <taxon>Dorylaimia</taxon>
        <taxon>Mermithida</taxon>
        <taxon>Mermithoidea</taxon>
        <taxon>Mermithidae</taxon>
        <taxon>Romanomermis</taxon>
    </lineage>
</organism>
<evidence type="ECO:0000256" key="4">
    <source>
        <dbReference type="ARBA" id="ARBA00035194"/>
    </source>
</evidence>
<dbReference type="Proteomes" id="UP000887565">
    <property type="component" value="Unplaced"/>
</dbReference>
<dbReference type="InterPro" id="IPR036935">
    <property type="entry name" value="Ribosomal_bL9_N_sf"/>
</dbReference>
<evidence type="ECO:0000259" key="6">
    <source>
        <dbReference type="Pfam" id="PF01281"/>
    </source>
</evidence>
<evidence type="ECO:0000256" key="3">
    <source>
        <dbReference type="ARBA" id="ARBA00023274"/>
    </source>
</evidence>
<evidence type="ECO:0000313" key="8">
    <source>
        <dbReference type="WBParaSite" id="nRc.2.0.1.t45018-RA"/>
    </source>
</evidence>
<dbReference type="SUPFAM" id="SSF55658">
    <property type="entry name" value="L9 N-domain-like"/>
    <property type="match status" value="1"/>
</dbReference>
<dbReference type="InterPro" id="IPR009027">
    <property type="entry name" value="Ribosomal_bL9/RNase_H1_N"/>
</dbReference>
<dbReference type="GO" id="GO:0005840">
    <property type="term" value="C:ribosome"/>
    <property type="evidence" value="ECO:0007669"/>
    <property type="project" value="UniProtKB-KW"/>
</dbReference>